<dbReference type="PANTHER" id="PTHR33908">
    <property type="entry name" value="MANNOSYLTRANSFERASE YKCB-RELATED"/>
    <property type="match status" value="1"/>
</dbReference>
<evidence type="ECO:0000256" key="4">
    <source>
        <dbReference type="ARBA" id="ARBA00022679"/>
    </source>
</evidence>
<evidence type="ECO:0000313" key="10">
    <source>
        <dbReference type="EMBL" id="MFC0209007.1"/>
    </source>
</evidence>
<dbReference type="Pfam" id="PF13231">
    <property type="entry name" value="PMT_2"/>
    <property type="match status" value="1"/>
</dbReference>
<keyword evidence="11" id="KW-1185">Reference proteome</keyword>
<keyword evidence="2" id="KW-1003">Cell membrane</keyword>
<feature type="transmembrane region" description="Helical" evidence="8">
    <location>
        <begin position="108"/>
        <end position="126"/>
    </location>
</feature>
<feature type="transmembrane region" description="Helical" evidence="8">
    <location>
        <begin position="78"/>
        <end position="96"/>
    </location>
</feature>
<evidence type="ECO:0000256" key="2">
    <source>
        <dbReference type="ARBA" id="ARBA00022475"/>
    </source>
</evidence>
<organism evidence="10 11">
    <name type="scientific">Chelativorans intermedius</name>
    <dbReference type="NCBI Taxonomy" id="515947"/>
    <lineage>
        <taxon>Bacteria</taxon>
        <taxon>Pseudomonadati</taxon>
        <taxon>Pseudomonadota</taxon>
        <taxon>Alphaproteobacteria</taxon>
        <taxon>Hyphomicrobiales</taxon>
        <taxon>Phyllobacteriaceae</taxon>
        <taxon>Chelativorans</taxon>
    </lineage>
</organism>
<feature type="transmembrane region" description="Helical" evidence="8">
    <location>
        <begin position="316"/>
        <end position="333"/>
    </location>
</feature>
<evidence type="ECO:0000256" key="7">
    <source>
        <dbReference type="ARBA" id="ARBA00023136"/>
    </source>
</evidence>
<dbReference type="EMBL" id="JBHLXD010000016">
    <property type="protein sequence ID" value="MFC0209007.1"/>
    <property type="molecule type" value="Genomic_DNA"/>
</dbReference>
<dbReference type="InterPro" id="IPR050297">
    <property type="entry name" value="LipidA_mod_glycosyltrf_83"/>
</dbReference>
<name>A0ABV6D8M1_9HYPH</name>
<feature type="transmembrane region" description="Helical" evidence="8">
    <location>
        <begin position="132"/>
        <end position="149"/>
    </location>
</feature>
<evidence type="ECO:0000256" key="6">
    <source>
        <dbReference type="ARBA" id="ARBA00022989"/>
    </source>
</evidence>
<keyword evidence="4 10" id="KW-0808">Transferase</keyword>
<reference evidence="10 11" key="1">
    <citation type="submission" date="2024-09" db="EMBL/GenBank/DDBJ databases">
        <authorList>
            <person name="Sun Q."/>
            <person name="Mori K."/>
        </authorList>
    </citation>
    <scope>NUCLEOTIDE SEQUENCE [LARGE SCALE GENOMIC DNA]</scope>
    <source>
        <strain evidence="10 11">CCM 8543</strain>
    </source>
</reference>
<keyword evidence="3 10" id="KW-0328">Glycosyltransferase</keyword>
<dbReference type="RefSeq" id="WP_261519716.1">
    <property type="nucleotide sequence ID" value="NZ_JAODNW010000006.1"/>
</dbReference>
<feature type="transmembrane region" description="Helical" evidence="8">
    <location>
        <begin position="247"/>
        <end position="267"/>
    </location>
</feature>
<keyword evidence="5 8" id="KW-0812">Transmembrane</keyword>
<accession>A0ABV6D8M1</accession>
<evidence type="ECO:0000313" key="11">
    <source>
        <dbReference type="Proteomes" id="UP001589755"/>
    </source>
</evidence>
<feature type="transmembrane region" description="Helical" evidence="8">
    <location>
        <begin position="345"/>
        <end position="367"/>
    </location>
</feature>
<feature type="domain" description="Glycosyltransferase RgtA/B/C/D-like" evidence="9">
    <location>
        <begin position="57"/>
        <end position="217"/>
    </location>
</feature>
<dbReference type="PANTHER" id="PTHR33908:SF9">
    <property type="entry name" value="BLL5595 PROTEIN"/>
    <property type="match status" value="1"/>
</dbReference>
<evidence type="ECO:0000256" key="5">
    <source>
        <dbReference type="ARBA" id="ARBA00022692"/>
    </source>
</evidence>
<evidence type="ECO:0000256" key="8">
    <source>
        <dbReference type="SAM" id="Phobius"/>
    </source>
</evidence>
<dbReference type="GO" id="GO:0016757">
    <property type="term" value="F:glycosyltransferase activity"/>
    <property type="evidence" value="ECO:0007669"/>
    <property type="project" value="UniProtKB-KW"/>
</dbReference>
<evidence type="ECO:0000256" key="1">
    <source>
        <dbReference type="ARBA" id="ARBA00004651"/>
    </source>
</evidence>
<keyword evidence="6 8" id="KW-1133">Transmembrane helix</keyword>
<proteinExistence type="predicted"/>
<comment type="caution">
    <text evidence="10">The sequence shown here is derived from an EMBL/GenBank/DDBJ whole genome shotgun (WGS) entry which is preliminary data.</text>
</comment>
<feature type="transmembrane region" description="Helical" evidence="8">
    <location>
        <begin position="291"/>
        <end position="310"/>
    </location>
</feature>
<keyword evidence="7 8" id="KW-0472">Membrane</keyword>
<dbReference type="Proteomes" id="UP001589755">
    <property type="component" value="Unassembled WGS sequence"/>
</dbReference>
<dbReference type="EC" id="2.4.-.-" evidence="10"/>
<evidence type="ECO:0000256" key="3">
    <source>
        <dbReference type="ARBA" id="ARBA00022676"/>
    </source>
</evidence>
<protein>
    <submittedName>
        <fullName evidence="10">Glycosyltransferase family 39 protein</fullName>
        <ecNumber evidence="10">2.4.-.-</ecNumber>
    </submittedName>
</protein>
<evidence type="ECO:0000259" key="9">
    <source>
        <dbReference type="Pfam" id="PF13231"/>
    </source>
</evidence>
<feature type="transmembrane region" description="Helical" evidence="8">
    <location>
        <begin position="198"/>
        <end position="219"/>
    </location>
</feature>
<comment type="subcellular location">
    <subcellularLocation>
        <location evidence="1">Cell membrane</location>
        <topology evidence="1">Multi-pass membrane protein</topology>
    </subcellularLocation>
</comment>
<dbReference type="InterPro" id="IPR038731">
    <property type="entry name" value="RgtA/B/C-like"/>
</dbReference>
<sequence length="499" mass="55247">MRSVFRTSPATGVILLLLLFVAVWTAYPAFTRLNLDKYGDMLENYSWGIAWQAGYFKHPPLFAWITAGWFSLFPNTDWAYYLLSAANAALAILASWRIAIRFLDPWRAFLSVALFFFLPPFTFLATKYNANAAMLPLWPLTVLLYLRLLERRKMLDAVLLGVVAAAGMLAKYYSAVQLAAIALHLVADREARPMLRQAVAWVACAVFLLLLVPHAVWLFQNDFLPVTYAAHQGHGSWLDALLTVPRFLVAVLLYALPATGVVGLALWRNGATRLVEPGWVRRLRQGVKGRALLWATFGPLALAVFLGTVFSADLSSVWALPMFYSVPILLLLSAPQGQLERRRGVIPAIAVGFCLVLMAAVPAVRWFDRADEVYHRVPVRRIAQEVERAWAAHTDAPLAIVAGDKILASGASFYGPSRPLSMQGSSFALTPWVKPEDVARKGILVACFKERGLKACEAAAQRLRPAYDAQVDVTVHGFAPGEEWPVRFFIALPRAQTAG</sequence>
<gene>
    <name evidence="10" type="ORF">ACFFJ2_11425</name>
</gene>